<dbReference type="GO" id="GO:0030170">
    <property type="term" value="F:pyridoxal phosphate binding"/>
    <property type="evidence" value="ECO:0007669"/>
    <property type="project" value="InterPro"/>
</dbReference>
<dbReference type="SUPFAM" id="SSF53383">
    <property type="entry name" value="PLP-dependent transferases"/>
    <property type="match status" value="1"/>
</dbReference>
<dbReference type="PANTHER" id="PTHR43795:SF32">
    <property type="entry name" value="AMINOTRANSFERASE GLII-RELATED"/>
    <property type="match status" value="1"/>
</dbReference>
<proteinExistence type="inferred from homology"/>
<dbReference type="Gene3D" id="3.90.1150.10">
    <property type="entry name" value="Aspartate Aminotransferase, domain 1"/>
    <property type="match status" value="1"/>
</dbReference>
<dbReference type="Gene3D" id="3.40.640.10">
    <property type="entry name" value="Type I PLP-dependent aspartate aminotransferase-like (Major domain)"/>
    <property type="match status" value="1"/>
</dbReference>
<accession>A0A6A6IDS7</accession>
<dbReference type="InterPro" id="IPR015424">
    <property type="entry name" value="PyrdxlP-dep_Trfase"/>
</dbReference>
<dbReference type="AlphaFoldDB" id="A0A6A6IDS7"/>
<dbReference type="RefSeq" id="XP_033683555.1">
    <property type="nucleotide sequence ID" value="XM_033822267.1"/>
</dbReference>
<comment type="cofactor">
    <cofactor evidence="1">
        <name>pyridoxal 5'-phosphate</name>
        <dbReference type="ChEBI" id="CHEBI:597326"/>
    </cofactor>
</comment>
<dbReference type="Proteomes" id="UP000800094">
    <property type="component" value="Unassembled WGS sequence"/>
</dbReference>
<gene>
    <name evidence="7" type="ORF">BU26DRAFT_337376</name>
</gene>
<dbReference type="Pfam" id="PF00155">
    <property type="entry name" value="Aminotran_1_2"/>
    <property type="match status" value="1"/>
</dbReference>
<dbReference type="InterPro" id="IPR004839">
    <property type="entry name" value="Aminotransferase_I/II_large"/>
</dbReference>
<dbReference type="CDD" id="cd00609">
    <property type="entry name" value="AAT_like"/>
    <property type="match status" value="1"/>
</dbReference>
<evidence type="ECO:0000256" key="2">
    <source>
        <dbReference type="ARBA" id="ARBA00007441"/>
    </source>
</evidence>
<dbReference type="InterPro" id="IPR015422">
    <property type="entry name" value="PyrdxlP-dep_Trfase_small"/>
</dbReference>
<dbReference type="GeneID" id="54575597"/>
<organism evidence="7 8">
    <name type="scientific">Trematosphaeria pertusa</name>
    <dbReference type="NCBI Taxonomy" id="390896"/>
    <lineage>
        <taxon>Eukaryota</taxon>
        <taxon>Fungi</taxon>
        <taxon>Dikarya</taxon>
        <taxon>Ascomycota</taxon>
        <taxon>Pezizomycotina</taxon>
        <taxon>Dothideomycetes</taxon>
        <taxon>Pleosporomycetidae</taxon>
        <taxon>Pleosporales</taxon>
        <taxon>Massarineae</taxon>
        <taxon>Trematosphaeriaceae</taxon>
        <taxon>Trematosphaeria</taxon>
    </lineage>
</organism>
<feature type="domain" description="Aminotransferase class I/classII large" evidence="6">
    <location>
        <begin position="35"/>
        <end position="415"/>
    </location>
</feature>
<reference evidence="7" key="1">
    <citation type="journal article" date="2020" name="Stud. Mycol.">
        <title>101 Dothideomycetes genomes: a test case for predicting lifestyles and emergence of pathogens.</title>
        <authorList>
            <person name="Haridas S."/>
            <person name="Albert R."/>
            <person name="Binder M."/>
            <person name="Bloem J."/>
            <person name="Labutti K."/>
            <person name="Salamov A."/>
            <person name="Andreopoulos B."/>
            <person name="Baker S."/>
            <person name="Barry K."/>
            <person name="Bills G."/>
            <person name="Bluhm B."/>
            <person name="Cannon C."/>
            <person name="Castanera R."/>
            <person name="Culley D."/>
            <person name="Daum C."/>
            <person name="Ezra D."/>
            <person name="Gonzalez J."/>
            <person name="Henrissat B."/>
            <person name="Kuo A."/>
            <person name="Liang C."/>
            <person name="Lipzen A."/>
            <person name="Lutzoni F."/>
            <person name="Magnuson J."/>
            <person name="Mondo S."/>
            <person name="Nolan M."/>
            <person name="Ohm R."/>
            <person name="Pangilinan J."/>
            <person name="Park H.-J."/>
            <person name="Ramirez L."/>
            <person name="Alfaro M."/>
            <person name="Sun H."/>
            <person name="Tritt A."/>
            <person name="Yoshinaga Y."/>
            <person name="Zwiers L.-H."/>
            <person name="Turgeon B."/>
            <person name="Goodwin S."/>
            <person name="Spatafora J."/>
            <person name="Crous P."/>
            <person name="Grigoriev I."/>
        </authorList>
    </citation>
    <scope>NUCLEOTIDE SEQUENCE</scope>
    <source>
        <strain evidence="7">CBS 122368</strain>
    </source>
</reference>
<dbReference type="PANTHER" id="PTHR43795">
    <property type="entry name" value="BIFUNCTIONAL ASPARTATE AMINOTRANSFERASE AND GLUTAMATE/ASPARTATE-PREPHENATE AMINOTRANSFERASE-RELATED"/>
    <property type="match status" value="1"/>
</dbReference>
<sequence length="423" mass="46610">MDSGLSTRATETLNQLLPKAAAVAPPKNYDPATAVDLSSAQNDVLRPELLEFFKTTVEDELTEEAFALPDPNGGDLSLRRALSSFFNSYFSPIHAVKPDHLVLTARATDAIENVIHAVCDDGDSVIVPGPYWYGFEPILKSRANVNIIVARPPTYQNYDNYLLPSLQAAYDFSAEKSRIKAVLICNPHNPLSRCYPRRSLIECMEFCQERGLHLISDEIYALSTLTDAPDDSPSFVSALALTEPLVPEGAVKIDPSRVHVVWSASKLFGSSGLRVGCVVSQQNPQLISALALLTAHHTNNIASLYLSSLLAWSQLPILLALNSERLTESFRLLASALQEWDIPFITPTDGIFLFAKLAKHARSVDDEADFYDRLAEHGVRVGPGRFYKGVETDFGWARIRFSVPTQVMNSALERISAFLAMEA</sequence>
<evidence type="ECO:0000256" key="3">
    <source>
        <dbReference type="ARBA" id="ARBA00022576"/>
    </source>
</evidence>
<evidence type="ECO:0000256" key="4">
    <source>
        <dbReference type="ARBA" id="ARBA00022679"/>
    </source>
</evidence>
<protein>
    <submittedName>
        <fullName evidence="7">PLP-dependent transferase</fullName>
    </submittedName>
</protein>
<dbReference type="GO" id="GO:0008483">
    <property type="term" value="F:transaminase activity"/>
    <property type="evidence" value="ECO:0007669"/>
    <property type="project" value="UniProtKB-KW"/>
</dbReference>
<evidence type="ECO:0000313" key="8">
    <source>
        <dbReference type="Proteomes" id="UP000800094"/>
    </source>
</evidence>
<dbReference type="EMBL" id="ML987196">
    <property type="protein sequence ID" value="KAF2248551.1"/>
    <property type="molecule type" value="Genomic_DNA"/>
</dbReference>
<keyword evidence="4 7" id="KW-0808">Transferase</keyword>
<evidence type="ECO:0000313" key="7">
    <source>
        <dbReference type="EMBL" id="KAF2248551.1"/>
    </source>
</evidence>
<dbReference type="PRINTS" id="PR00753">
    <property type="entry name" value="ACCSYNTHASE"/>
</dbReference>
<keyword evidence="3" id="KW-0032">Aminotransferase</keyword>
<comment type="similarity">
    <text evidence="2">Belongs to the class-I pyridoxal-phosphate-dependent aminotransferase family.</text>
</comment>
<dbReference type="InterPro" id="IPR015421">
    <property type="entry name" value="PyrdxlP-dep_Trfase_major"/>
</dbReference>
<evidence type="ECO:0000256" key="5">
    <source>
        <dbReference type="ARBA" id="ARBA00022898"/>
    </source>
</evidence>
<dbReference type="InterPro" id="IPR050478">
    <property type="entry name" value="Ethylene_sulfur-biosynth"/>
</dbReference>
<evidence type="ECO:0000259" key="6">
    <source>
        <dbReference type="Pfam" id="PF00155"/>
    </source>
</evidence>
<keyword evidence="5" id="KW-0663">Pyridoxal phosphate</keyword>
<evidence type="ECO:0000256" key="1">
    <source>
        <dbReference type="ARBA" id="ARBA00001933"/>
    </source>
</evidence>
<keyword evidence="8" id="KW-1185">Reference proteome</keyword>
<dbReference type="GO" id="GO:0006520">
    <property type="term" value="P:amino acid metabolic process"/>
    <property type="evidence" value="ECO:0007669"/>
    <property type="project" value="TreeGrafter"/>
</dbReference>
<dbReference type="OrthoDB" id="7042322at2759"/>
<name>A0A6A6IDS7_9PLEO</name>